<dbReference type="AlphaFoldDB" id="A0A427A7E8"/>
<reference evidence="1 2" key="1">
    <citation type="journal article" date="2014" name="Agronomy (Basel)">
        <title>A Draft Genome Sequence for Ensete ventricosum, the Drought-Tolerant Tree Against Hunger.</title>
        <authorList>
            <person name="Harrison J."/>
            <person name="Moore K.A."/>
            <person name="Paszkiewicz K."/>
            <person name="Jones T."/>
            <person name="Grant M."/>
            <person name="Ambacheew D."/>
            <person name="Muzemil S."/>
            <person name="Studholme D.J."/>
        </authorList>
    </citation>
    <scope>NUCLEOTIDE SEQUENCE [LARGE SCALE GENOMIC DNA]</scope>
</reference>
<evidence type="ECO:0000313" key="1">
    <source>
        <dbReference type="EMBL" id="RRT72159.1"/>
    </source>
</evidence>
<accession>A0A427A7E8</accession>
<gene>
    <name evidence="1" type="ORF">B296_00000561</name>
</gene>
<sequence length="148" mass="16672">MVEGWRKLPGSPQRLICLRVRMRRGHLKYRRTYVRSLPCTHVDESSVRTYYHSPESRDEVEVIALEQLAVHRCFRDQIWRLTLTLGDGRSTTTVVLSCSLVYSAASRTSTHLRSMAASSSSSGPAQLHTAMPSGVEMDRAGPAYYTVN</sequence>
<name>A0A427A7E8_ENSVE</name>
<proteinExistence type="predicted"/>
<evidence type="ECO:0000313" key="2">
    <source>
        <dbReference type="Proteomes" id="UP000287651"/>
    </source>
</evidence>
<organism evidence="1 2">
    <name type="scientific">Ensete ventricosum</name>
    <name type="common">Abyssinian banana</name>
    <name type="synonym">Musa ensete</name>
    <dbReference type="NCBI Taxonomy" id="4639"/>
    <lineage>
        <taxon>Eukaryota</taxon>
        <taxon>Viridiplantae</taxon>
        <taxon>Streptophyta</taxon>
        <taxon>Embryophyta</taxon>
        <taxon>Tracheophyta</taxon>
        <taxon>Spermatophyta</taxon>
        <taxon>Magnoliopsida</taxon>
        <taxon>Liliopsida</taxon>
        <taxon>Zingiberales</taxon>
        <taxon>Musaceae</taxon>
        <taxon>Ensete</taxon>
    </lineage>
</organism>
<dbReference type="EMBL" id="AMZH03003494">
    <property type="protein sequence ID" value="RRT72159.1"/>
    <property type="molecule type" value="Genomic_DNA"/>
</dbReference>
<protein>
    <submittedName>
        <fullName evidence="1">Uncharacterized protein</fullName>
    </submittedName>
</protein>
<dbReference type="Proteomes" id="UP000287651">
    <property type="component" value="Unassembled WGS sequence"/>
</dbReference>
<comment type="caution">
    <text evidence="1">The sequence shown here is derived from an EMBL/GenBank/DDBJ whole genome shotgun (WGS) entry which is preliminary data.</text>
</comment>